<organism evidence="1 2">
    <name type="scientific">Pseudoduganella albidiflava</name>
    <dbReference type="NCBI Taxonomy" id="321983"/>
    <lineage>
        <taxon>Bacteria</taxon>
        <taxon>Pseudomonadati</taxon>
        <taxon>Pseudomonadota</taxon>
        <taxon>Betaproteobacteria</taxon>
        <taxon>Burkholderiales</taxon>
        <taxon>Oxalobacteraceae</taxon>
        <taxon>Telluria group</taxon>
        <taxon>Pseudoduganella</taxon>
    </lineage>
</organism>
<dbReference type="EMBL" id="CP036401">
    <property type="protein sequence ID" value="QBI01127.1"/>
    <property type="molecule type" value="Genomic_DNA"/>
</dbReference>
<evidence type="ECO:0000313" key="2">
    <source>
        <dbReference type="Proteomes" id="UP000292307"/>
    </source>
</evidence>
<sequence>MITPNSPLYSAITRLRTLNSADAVDLLIHILPLSNPDYGYAFDLIGHRSWRKRDQIKLCEYYMKNIPFASGKPYTAFAKIMSPHTFLNVLKKAIPTAESDRQLFFYYVEPVLQEFYSAAMNDEKVRSFLSNRLKTRRLLLADEI</sequence>
<name>A0ABX5RR73_9BURK</name>
<accession>A0ABX5RR73</accession>
<dbReference type="RefSeq" id="WP_131145251.1">
    <property type="nucleotide sequence ID" value="NZ_BMWV01000007.1"/>
</dbReference>
<evidence type="ECO:0000313" key="1">
    <source>
        <dbReference type="EMBL" id="QBI01127.1"/>
    </source>
</evidence>
<proteinExistence type="predicted"/>
<gene>
    <name evidence="1" type="ORF">EYF70_09945</name>
</gene>
<reference evidence="1 2" key="1">
    <citation type="submission" date="2019-02" db="EMBL/GenBank/DDBJ databases">
        <title>Draft Genome Sequences of Six Type Strains of the Genus Massilia.</title>
        <authorList>
            <person name="Miess H."/>
            <person name="Frediansyhah A."/>
            <person name="Gross H."/>
        </authorList>
    </citation>
    <scope>NUCLEOTIDE SEQUENCE [LARGE SCALE GENOMIC DNA]</scope>
    <source>
        <strain evidence="1 2">DSM 17472</strain>
    </source>
</reference>
<protein>
    <submittedName>
        <fullName evidence="1">Uncharacterized protein</fullName>
    </submittedName>
</protein>
<dbReference type="Proteomes" id="UP000292307">
    <property type="component" value="Chromosome"/>
</dbReference>
<keyword evidence="2" id="KW-1185">Reference proteome</keyword>